<reference evidence="2" key="1">
    <citation type="submission" date="2013-09" db="EMBL/GenBank/DDBJ databases">
        <title>Corchorus olitorius genome sequencing.</title>
        <authorList>
            <person name="Alam M."/>
            <person name="Haque M.S."/>
            <person name="Islam M.S."/>
            <person name="Emdad E.M."/>
            <person name="Islam M.M."/>
            <person name="Ahmed B."/>
            <person name="Halim A."/>
            <person name="Hossen Q.M.M."/>
            <person name="Hossain M.Z."/>
            <person name="Ahmed R."/>
            <person name="Khan M.M."/>
            <person name="Islam R."/>
            <person name="Rashid M.M."/>
            <person name="Khan S.A."/>
            <person name="Rahman M.S."/>
            <person name="Alam M."/>
            <person name="Yahiya A.S."/>
            <person name="Khan M.S."/>
            <person name="Azam M.S."/>
            <person name="Haque T."/>
            <person name="Lashkar M.Z.H."/>
            <person name="Akhand A.I."/>
            <person name="Morshed G."/>
            <person name="Roy S."/>
            <person name="Uddin K.S."/>
            <person name="Rabeya T."/>
            <person name="Hossain A.S."/>
            <person name="Chowdhury A."/>
            <person name="Snigdha A.R."/>
            <person name="Mortoza M.S."/>
            <person name="Matin S.A."/>
            <person name="Hoque S.M.E."/>
            <person name="Islam M.K."/>
            <person name="Roy D.K."/>
            <person name="Haider R."/>
            <person name="Moosa M.M."/>
            <person name="Elias S.M."/>
            <person name="Hasan A.M."/>
            <person name="Jahan S."/>
            <person name="Shafiuddin M."/>
            <person name="Mahmood N."/>
            <person name="Shommy N.S."/>
        </authorList>
    </citation>
    <scope>NUCLEOTIDE SEQUENCE [LARGE SCALE GENOMIC DNA]</scope>
    <source>
        <strain evidence="2">cv. O-4</strain>
    </source>
</reference>
<protein>
    <submittedName>
        <fullName evidence="1">Histone-lysine N-methyltransferase EZA1-like protein</fullName>
    </submittedName>
</protein>
<evidence type="ECO:0000313" key="2">
    <source>
        <dbReference type="Proteomes" id="UP000187203"/>
    </source>
</evidence>
<name>A0A1R3I3G7_9ROSI</name>
<organism evidence="1 2">
    <name type="scientific">Corchorus olitorius</name>
    <dbReference type="NCBI Taxonomy" id="93759"/>
    <lineage>
        <taxon>Eukaryota</taxon>
        <taxon>Viridiplantae</taxon>
        <taxon>Streptophyta</taxon>
        <taxon>Embryophyta</taxon>
        <taxon>Tracheophyta</taxon>
        <taxon>Spermatophyta</taxon>
        <taxon>Magnoliopsida</taxon>
        <taxon>eudicotyledons</taxon>
        <taxon>Gunneridae</taxon>
        <taxon>Pentapetalae</taxon>
        <taxon>rosids</taxon>
        <taxon>malvids</taxon>
        <taxon>Malvales</taxon>
        <taxon>Malvaceae</taxon>
        <taxon>Grewioideae</taxon>
        <taxon>Apeibeae</taxon>
        <taxon>Corchorus</taxon>
    </lineage>
</organism>
<comment type="caution">
    <text evidence="1">The sequence shown here is derived from an EMBL/GenBank/DDBJ whole genome shotgun (WGS) entry which is preliminary data.</text>
</comment>
<proteinExistence type="predicted"/>
<evidence type="ECO:0000313" key="1">
    <source>
        <dbReference type="EMBL" id="OMO77113.1"/>
    </source>
</evidence>
<dbReference type="Proteomes" id="UP000187203">
    <property type="component" value="Unassembled WGS sequence"/>
</dbReference>
<dbReference type="EMBL" id="AWUE01019001">
    <property type="protein sequence ID" value="OMO77113.1"/>
    <property type="molecule type" value="Genomic_DNA"/>
</dbReference>
<gene>
    <name evidence="1" type="ORF">COLO4_25334</name>
</gene>
<dbReference type="AlphaFoldDB" id="A0A1R3I3G7"/>
<keyword evidence="2" id="KW-1185">Reference proteome</keyword>
<sequence length="46" mass="5407">MTLHCPSMFNHLPYFLVKTLESTMETVGQLLERQGVIISIKRIFHF</sequence>
<accession>A0A1R3I3G7</accession>